<proteinExistence type="predicted"/>
<dbReference type="Proteomes" id="UP000660862">
    <property type="component" value="Unassembled WGS sequence"/>
</dbReference>
<protein>
    <submittedName>
        <fullName evidence="2">Uncharacterized protein</fullName>
    </submittedName>
</protein>
<evidence type="ECO:0000313" key="2">
    <source>
        <dbReference type="EMBL" id="GGG93611.1"/>
    </source>
</evidence>
<reference evidence="2" key="2">
    <citation type="submission" date="2020-09" db="EMBL/GenBank/DDBJ databases">
        <authorList>
            <person name="Sun Q."/>
            <person name="Zhou Y."/>
        </authorList>
    </citation>
    <scope>NUCLEOTIDE SEQUENCE</scope>
    <source>
        <strain evidence="2">CGMCC 1.12195</strain>
    </source>
</reference>
<organism evidence="2 3">
    <name type="scientific">Parapedobacter pyrenivorans</name>
    <dbReference type="NCBI Taxonomy" id="1305674"/>
    <lineage>
        <taxon>Bacteria</taxon>
        <taxon>Pseudomonadati</taxon>
        <taxon>Bacteroidota</taxon>
        <taxon>Sphingobacteriia</taxon>
        <taxon>Sphingobacteriales</taxon>
        <taxon>Sphingobacteriaceae</taxon>
        <taxon>Parapedobacter</taxon>
    </lineage>
</organism>
<feature type="region of interest" description="Disordered" evidence="1">
    <location>
        <begin position="21"/>
        <end position="61"/>
    </location>
</feature>
<dbReference type="AlphaFoldDB" id="A0A917MC19"/>
<evidence type="ECO:0000256" key="1">
    <source>
        <dbReference type="SAM" id="MobiDB-lite"/>
    </source>
</evidence>
<accession>A0A917MC19</accession>
<comment type="caution">
    <text evidence="2">The sequence shown here is derived from an EMBL/GenBank/DDBJ whole genome shotgun (WGS) entry which is preliminary data.</text>
</comment>
<reference evidence="2" key="1">
    <citation type="journal article" date="2014" name="Int. J. Syst. Evol. Microbiol.">
        <title>Complete genome sequence of Corynebacterium casei LMG S-19264T (=DSM 44701T), isolated from a smear-ripened cheese.</title>
        <authorList>
            <consortium name="US DOE Joint Genome Institute (JGI-PGF)"/>
            <person name="Walter F."/>
            <person name="Albersmeier A."/>
            <person name="Kalinowski J."/>
            <person name="Ruckert C."/>
        </authorList>
    </citation>
    <scope>NUCLEOTIDE SEQUENCE</scope>
    <source>
        <strain evidence="2">CGMCC 1.12195</strain>
    </source>
</reference>
<dbReference type="RefSeq" id="WP_188506956.1">
    <property type="nucleotide sequence ID" value="NZ_BMER01000003.1"/>
</dbReference>
<keyword evidence="3" id="KW-1185">Reference proteome</keyword>
<dbReference type="EMBL" id="BMER01000003">
    <property type="protein sequence ID" value="GGG93611.1"/>
    <property type="molecule type" value="Genomic_DNA"/>
</dbReference>
<name>A0A917MC19_9SPHI</name>
<gene>
    <name evidence="2" type="ORF">GCM10007415_30700</name>
</gene>
<sequence>METPMMHDNDLAMLEDDVLVTFDDGPEDDDSDGLFEDEDDFELDEFDSLDEFDDFDDDDDY</sequence>
<evidence type="ECO:0000313" key="3">
    <source>
        <dbReference type="Proteomes" id="UP000660862"/>
    </source>
</evidence>